<feature type="signal peptide" evidence="1">
    <location>
        <begin position="1"/>
        <end position="17"/>
    </location>
</feature>
<feature type="chain" id="PRO_5041914262" description="Antifreeze protein" evidence="1">
    <location>
        <begin position="18"/>
        <end position="104"/>
    </location>
</feature>
<comment type="caution">
    <text evidence="2">The sequence shown here is derived from an EMBL/GenBank/DDBJ whole genome shotgun (WGS) entry which is preliminary data.</text>
</comment>
<proteinExistence type="predicted"/>
<evidence type="ECO:0000256" key="1">
    <source>
        <dbReference type="SAM" id="SignalP"/>
    </source>
</evidence>
<dbReference type="EMBL" id="JAINUG010000327">
    <property type="protein sequence ID" value="KAJ8378221.1"/>
    <property type="molecule type" value="Genomic_DNA"/>
</dbReference>
<protein>
    <recommendedName>
        <fullName evidence="4">Antifreeze protein</fullName>
    </recommendedName>
</protein>
<dbReference type="Proteomes" id="UP001221898">
    <property type="component" value="Unassembled WGS sequence"/>
</dbReference>
<reference evidence="2" key="1">
    <citation type="journal article" date="2023" name="Science">
        <title>Genome structures resolve the early diversification of teleost fishes.</title>
        <authorList>
            <person name="Parey E."/>
            <person name="Louis A."/>
            <person name="Montfort J."/>
            <person name="Bouchez O."/>
            <person name="Roques C."/>
            <person name="Iampietro C."/>
            <person name="Lluch J."/>
            <person name="Castinel A."/>
            <person name="Donnadieu C."/>
            <person name="Desvignes T."/>
            <person name="Floi Bucao C."/>
            <person name="Jouanno E."/>
            <person name="Wen M."/>
            <person name="Mejri S."/>
            <person name="Dirks R."/>
            <person name="Jansen H."/>
            <person name="Henkel C."/>
            <person name="Chen W.J."/>
            <person name="Zahm M."/>
            <person name="Cabau C."/>
            <person name="Klopp C."/>
            <person name="Thompson A.W."/>
            <person name="Robinson-Rechavi M."/>
            <person name="Braasch I."/>
            <person name="Lecointre G."/>
            <person name="Bobe J."/>
            <person name="Postlethwait J.H."/>
            <person name="Berthelot C."/>
            <person name="Roest Crollius H."/>
            <person name="Guiguen Y."/>
        </authorList>
    </citation>
    <scope>NUCLEOTIDE SEQUENCE</scope>
    <source>
        <strain evidence="2">NC1722</strain>
    </source>
</reference>
<evidence type="ECO:0000313" key="3">
    <source>
        <dbReference type="Proteomes" id="UP001221898"/>
    </source>
</evidence>
<dbReference type="AlphaFoldDB" id="A0AAD7RDT4"/>
<gene>
    <name evidence="2" type="ORF">AAFF_G00245090</name>
</gene>
<evidence type="ECO:0000313" key="2">
    <source>
        <dbReference type="EMBL" id="KAJ8378221.1"/>
    </source>
</evidence>
<sequence>MMRLLVIALSVLAVALAAPPQDKGLIINLNMKRLKQMMLPTTSNVDVATMNMAVLKAPDGIEAKSKTLPLQISSEGCMKTTKQMIAKQIVNIAHSMPIALAFRT</sequence>
<evidence type="ECO:0008006" key="4">
    <source>
        <dbReference type="Google" id="ProtNLM"/>
    </source>
</evidence>
<accession>A0AAD7RDT4</accession>
<keyword evidence="1" id="KW-0732">Signal</keyword>
<organism evidence="2 3">
    <name type="scientific">Aldrovandia affinis</name>
    <dbReference type="NCBI Taxonomy" id="143900"/>
    <lineage>
        <taxon>Eukaryota</taxon>
        <taxon>Metazoa</taxon>
        <taxon>Chordata</taxon>
        <taxon>Craniata</taxon>
        <taxon>Vertebrata</taxon>
        <taxon>Euteleostomi</taxon>
        <taxon>Actinopterygii</taxon>
        <taxon>Neopterygii</taxon>
        <taxon>Teleostei</taxon>
        <taxon>Notacanthiformes</taxon>
        <taxon>Halosauridae</taxon>
        <taxon>Aldrovandia</taxon>
    </lineage>
</organism>
<keyword evidence="3" id="KW-1185">Reference proteome</keyword>
<name>A0AAD7RDT4_9TELE</name>